<evidence type="ECO:0000313" key="1">
    <source>
        <dbReference type="EMBL" id="JAD33836.1"/>
    </source>
</evidence>
<dbReference type="AlphaFoldDB" id="A0A0A8Z4U8"/>
<sequence length="40" mass="4777">MIQLHITEGTNEFKLFQKNEITRWLCFSFSLMSQLTISCH</sequence>
<protein>
    <submittedName>
        <fullName evidence="1">Uncharacterized protein</fullName>
    </submittedName>
</protein>
<accession>A0A0A8Z4U8</accession>
<dbReference type="EMBL" id="GBRH01264059">
    <property type="protein sequence ID" value="JAD33836.1"/>
    <property type="molecule type" value="Transcribed_RNA"/>
</dbReference>
<organism evidence="1">
    <name type="scientific">Arundo donax</name>
    <name type="common">Giant reed</name>
    <name type="synonym">Donax arundinaceus</name>
    <dbReference type="NCBI Taxonomy" id="35708"/>
    <lineage>
        <taxon>Eukaryota</taxon>
        <taxon>Viridiplantae</taxon>
        <taxon>Streptophyta</taxon>
        <taxon>Embryophyta</taxon>
        <taxon>Tracheophyta</taxon>
        <taxon>Spermatophyta</taxon>
        <taxon>Magnoliopsida</taxon>
        <taxon>Liliopsida</taxon>
        <taxon>Poales</taxon>
        <taxon>Poaceae</taxon>
        <taxon>PACMAD clade</taxon>
        <taxon>Arundinoideae</taxon>
        <taxon>Arundineae</taxon>
        <taxon>Arundo</taxon>
    </lineage>
</organism>
<proteinExistence type="predicted"/>
<name>A0A0A8Z4U8_ARUDO</name>
<reference evidence="1" key="2">
    <citation type="journal article" date="2015" name="Data Brief">
        <title>Shoot transcriptome of the giant reed, Arundo donax.</title>
        <authorList>
            <person name="Barrero R.A."/>
            <person name="Guerrero F.D."/>
            <person name="Moolhuijzen P."/>
            <person name="Goolsby J.A."/>
            <person name="Tidwell J."/>
            <person name="Bellgard S.E."/>
            <person name="Bellgard M.I."/>
        </authorList>
    </citation>
    <scope>NUCLEOTIDE SEQUENCE</scope>
    <source>
        <tissue evidence="1">Shoot tissue taken approximately 20 cm above the soil surface</tissue>
    </source>
</reference>
<reference evidence="1" key="1">
    <citation type="submission" date="2014-09" db="EMBL/GenBank/DDBJ databases">
        <authorList>
            <person name="Magalhaes I.L.F."/>
            <person name="Oliveira U."/>
            <person name="Santos F.R."/>
            <person name="Vidigal T.H.D.A."/>
            <person name="Brescovit A.D."/>
            <person name="Santos A.J."/>
        </authorList>
    </citation>
    <scope>NUCLEOTIDE SEQUENCE</scope>
    <source>
        <tissue evidence="1">Shoot tissue taken approximately 20 cm above the soil surface</tissue>
    </source>
</reference>